<evidence type="ECO:0000313" key="2">
    <source>
        <dbReference type="EMBL" id="KAH7131664.1"/>
    </source>
</evidence>
<comment type="caution">
    <text evidence="2">The sequence shown here is derived from an EMBL/GenBank/DDBJ whole genome shotgun (WGS) entry which is preliminary data.</text>
</comment>
<feature type="chain" id="PRO_5040207474" evidence="1">
    <location>
        <begin position="22"/>
        <end position="105"/>
    </location>
</feature>
<sequence length="105" mass="11946">MKFNILRTAIALITSSQFASATWCSLHGLGSTDDNYELLNGFCLYVNTIDGPEVFKCWNPDPRPCCDVGDQEVEFRRRVDRGYVICRKGMEVENELGEWVPIGHE</sequence>
<protein>
    <submittedName>
        <fullName evidence="2">Uncharacterized protein</fullName>
    </submittedName>
</protein>
<keyword evidence="3" id="KW-1185">Reference proteome</keyword>
<dbReference type="Proteomes" id="UP000717696">
    <property type="component" value="Unassembled WGS sequence"/>
</dbReference>
<organism evidence="2 3">
    <name type="scientific">Dactylonectria estremocensis</name>
    <dbReference type="NCBI Taxonomy" id="1079267"/>
    <lineage>
        <taxon>Eukaryota</taxon>
        <taxon>Fungi</taxon>
        <taxon>Dikarya</taxon>
        <taxon>Ascomycota</taxon>
        <taxon>Pezizomycotina</taxon>
        <taxon>Sordariomycetes</taxon>
        <taxon>Hypocreomycetidae</taxon>
        <taxon>Hypocreales</taxon>
        <taxon>Nectriaceae</taxon>
        <taxon>Dactylonectria</taxon>
    </lineage>
</organism>
<keyword evidence="1" id="KW-0732">Signal</keyword>
<proteinExistence type="predicted"/>
<evidence type="ECO:0000313" key="3">
    <source>
        <dbReference type="Proteomes" id="UP000717696"/>
    </source>
</evidence>
<name>A0A9P9E3G8_9HYPO</name>
<accession>A0A9P9E3G8</accession>
<gene>
    <name evidence="2" type="ORF">B0J13DRAFT_678712</name>
</gene>
<evidence type="ECO:0000256" key="1">
    <source>
        <dbReference type="SAM" id="SignalP"/>
    </source>
</evidence>
<dbReference type="EMBL" id="JAGMUU010000019">
    <property type="protein sequence ID" value="KAH7131664.1"/>
    <property type="molecule type" value="Genomic_DNA"/>
</dbReference>
<dbReference type="AlphaFoldDB" id="A0A9P9E3G8"/>
<reference evidence="2" key="1">
    <citation type="journal article" date="2021" name="Nat. Commun.">
        <title>Genetic determinants of endophytism in the Arabidopsis root mycobiome.</title>
        <authorList>
            <person name="Mesny F."/>
            <person name="Miyauchi S."/>
            <person name="Thiergart T."/>
            <person name="Pickel B."/>
            <person name="Atanasova L."/>
            <person name="Karlsson M."/>
            <person name="Huettel B."/>
            <person name="Barry K.W."/>
            <person name="Haridas S."/>
            <person name="Chen C."/>
            <person name="Bauer D."/>
            <person name="Andreopoulos W."/>
            <person name="Pangilinan J."/>
            <person name="LaButti K."/>
            <person name="Riley R."/>
            <person name="Lipzen A."/>
            <person name="Clum A."/>
            <person name="Drula E."/>
            <person name="Henrissat B."/>
            <person name="Kohler A."/>
            <person name="Grigoriev I.V."/>
            <person name="Martin F.M."/>
            <person name="Hacquard S."/>
        </authorList>
    </citation>
    <scope>NUCLEOTIDE SEQUENCE</scope>
    <source>
        <strain evidence="2">MPI-CAGE-AT-0021</strain>
    </source>
</reference>
<feature type="signal peptide" evidence="1">
    <location>
        <begin position="1"/>
        <end position="21"/>
    </location>
</feature>